<reference evidence="16" key="1">
    <citation type="journal article" date="2021" name="Cell">
        <title>Tracing the genetic footprints of vertebrate landing in non-teleost ray-finned fishes.</title>
        <authorList>
            <person name="Bi X."/>
            <person name="Wang K."/>
            <person name="Yang L."/>
            <person name="Pan H."/>
            <person name="Jiang H."/>
            <person name="Wei Q."/>
            <person name="Fang M."/>
            <person name="Yu H."/>
            <person name="Zhu C."/>
            <person name="Cai Y."/>
            <person name="He Y."/>
            <person name="Gan X."/>
            <person name="Zeng H."/>
            <person name="Yu D."/>
            <person name="Zhu Y."/>
            <person name="Jiang H."/>
            <person name="Qiu Q."/>
            <person name="Yang H."/>
            <person name="Zhang Y.E."/>
            <person name="Wang W."/>
            <person name="Zhu M."/>
            <person name="He S."/>
            <person name="Zhang G."/>
        </authorList>
    </citation>
    <scope>NUCLEOTIDE SEQUENCE</scope>
    <source>
        <strain evidence="16">Allg_001</strain>
    </source>
</reference>
<dbReference type="PRINTS" id="PR01523">
    <property type="entry name" value="S1PRECEPTOR"/>
</dbReference>
<comment type="caution">
    <text evidence="16">The sequence shown here is derived from an EMBL/GenBank/DDBJ whole genome shotgun (WGS) entry which is preliminary data.</text>
</comment>
<dbReference type="PRINTS" id="PR00237">
    <property type="entry name" value="GPCRRHODOPSN"/>
</dbReference>
<dbReference type="InterPro" id="IPR036179">
    <property type="entry name" value="Ig-like_dom_sf"/>
</dbReference>
<keyword evidence="17" id="KW-1185">Reference proteome</keyword>
<comment type="similarity">
    <text evidence="11">Belongs to the G-protein coupled receptor 1 family.</text>
</comment>
<feature type="compositionally biased region" description="Polar residues" evidence="12">
    <location>
        <begin position="415"/>
        <end position="430"/>
    </location>
</feature>
<dbReference type="PANTHER" id="PTHR22750">
    <property type="entry name" value="G-PROTEIN COUPLED RECEPTOR"/>
    <property type="match status" value="1"/>
</dbReference>
<evidence type="ECO:0000256" key="7">
    <source>
        <dbReference type="ARBA" id="ARBA00023170"/>
    </source>
</evidence>
<feature type="transmembrane region" description="Helical" evidence="13">
    <location>
        <begin position="708"/>
        <end position="731"/>
    </location>
</feature>
<dbReference type="PROSITE" id="PS00237">
    <property type="entry name" value="G_PROTEIN_RECEP_F1_1"/>
    <property type="match status" value="1"/>
</dbReference>
<proteinExistence type="inferred from homology"/>
<dbReference type="SUPFAM" id="SSF48726">
    <property type="entry name" value="Immunoglobulin"/>
    <property type="match status" value="4"/>
</dbReference>
<evidence type="ECO:0000256" key="2">
    <source>
        <dbReference type="ARBA" id="ARBA00022475"/>
    </source>
</evidence>
<dbReference type="GO" id="GO:0038036">
    <property type="term" value="F:sphingosine-1-phosphate receptor activity"/>
    <property type="evidence" value="ECO:0007669"/>
    <property type="project" value="InterPro"/>
</dbReference>
<dbReference type="Pfam" id="PF13927">
    <property type="entry name" value="Ig_3"/>
    <property type="match status" value="2"/>
</dbReference>
<feature type="non-terminal residue" evidence="16">
    <location>
        <position position="1"/>
    </location>
</feature>
<dbReference type="Pfam" id="PF03921">
    <property type="entry name" value="ICAM_N"/>
    <property type="match status" value="1"/>
</dbReference>
<dbReference type="CDD" id="cd15349">
    <property type="entry name" value="7tmA_S1PR4_Edg6"/>
    <property type="match status" value="1"/>
</dbReference>
<dbReference type="PROSITE" id="PS50835">
    <property type="entry name" value="IG_LIKE"/>
    <property type="match status" value="3"/>
</dbReference>
<keyword evidence="10" id="KW-1015">Disulfide bond</keyword>
<evidence type="ECO:0000256" key="12">
    <source>
        <dbReference type="SAM" id="MobiDB-lite"/>
    </source>
</evidence>
<feature type="compositionally biased region" description="Polar residues" evidence="12">
    <location>
        <begin position="396"/>
        <end position="405"/>
    </location>
</feature>
<dbReference type="InterPro" id="IPR003598">
    <property type="entry name" value="Ig_sub2"/>
</dbReference>
<dbReference type="EMBL" id="JAAWVO010033827">
    <property type="protein sequence ID" value="MBN3317154.1"/>
    <property type="molecule type" value="Genomic_DNA"/>
</dbReference>
<dbReference type="InterPro" id="IPR013783">
    <property type="entry name" value="Ig-like_fold"/>
</dbReference>
<feature type="transmembrane region" description="Helical" evidence="13">
    <location>
        <begin position="876"/>
        <end position="900"/>
    </location>
</feature>
<evidence type="ECO:0000259" key="14">
    <source>
        <dbReference type="PROSITE" id="PS50262"/>
    </source>
</evidence>
<feature type="transmembrane region" description="Helical" evidence="13">
    <location>
        <begin position="751"/>
        <end position="769"/>
    </location>
</feature>
<evidence type="ECO:0000256" key="6">
    <source>
        <dbReference type="ARBA" id="ARBA00023136"/>
    </source>
</evidence>
<dbReference type="Gene3D" id="2.60.40.10">
    <property type="entry name" value="Immunoglobulins"/>
    <property type="match status" value="4"/>
</dbReference>
<evidence type="ECO:0000256" key="3">
    <source>
        <dbReference type="ARBA" id="ARBA00022692"/>
    </source>
</evidence>
<accession>A0A8J7NSJ4</accession>
<evidence type="ECO:0000256" key="4">
    <source>
        <dbReference type="ARBA" id="ARBA00022989"/>
    </source>
</evidence>
<dbReference type="InterPro" id="IPR004061">
    <property type="entry name" value="S1P_rcpt"/>
</dbReference>
<evidence type="ECO:0000313" key="17">
    <source>
        <dbReference type="Proteomes" id="UP000736164"/>
    </source>
</evidence>
<keyword evidence="2" id="KW-1003">Cell membrane</keyword>
<dbReference type="InterPro" id="IPR003599">
    <property type="entry name" value="Ig_sub"/>
</dbReference>
<feature type="compositionally biased region" description="Low complexity" evidence="12">
    <location>
        <begin position="1005"/>
        <end position="1017"/>
    </location>
</feature>
<feature type="disulfide bond" evidence="10">
    <location>
        <begin position="814"/>
        <end position="821"/>
    </location>
</feature>
<dbReference type="GO" id="GO:0005886">
    <property type="term" value="C:plasma membrane"/>
    <property type="evidence" value="ECO:0007669"/>
    <property type="project" value="UniProtKB-SubCell"/>
</dbReference>
<feature type="non-terminal residue" evidence="16">
    <location>
        <position position="1017"/>
    </location>
</feature>
<evidence type="ECO:0000256" key="1">
    <source>
        <dbReference type="ARBA" id="ARBA00004651"/>
    </source>
</evidence>
<feature type="domain" description="Ig-like" evidence="15">
    <location>
        <begin position="201"/>
        <end position="291"/>
    </location>
</feature>
<feature type="domain" description="Ig-like" evidence="15">
    <location>
        <begin position="419"/>
        <end position="506"/>
    </location>
</feature>
<dbReference type="SMART" id="SM00408">
    <property type="entry name" value="IGc2"/>
    <property type="match status" value="3"/>
</dbReference>
<dbReference type="SMART" id="SM00409">
    <property type="entry name" value="IG"/>
    <property type="match status" value="3"/>
</dbReference>
<dbReference type="Gene3D" id="1.20.1070.10">
    <property type="entry name" value="Rhodopsin 7-helix transmembrane proteins"/>
    <property type="match status" value="1"/>
</dbReference>
<feature type="region of interest" description="Disordered" evidence="12">
    <location>
        <begin position="984"/>
        <end position="1017"/>
    </location>
</feature>
<feature type="disulfide bond" evidence="10">
    <location>
        <begin position="904"/>
        <end position="909"/>
    </location>
</feature>
<dbReference type="SMART" id="SM01381">
    <property type="entry name" value="7TM_GPCR_Srsx"/>
    <property type="match status" value="1"/>
</dbReference>
<feature type="region of interest" description="Disordered" evidence="12">
    <location>
        <begin position="453"/>
        <end position="480"/>
    </location>
</feature>
<dbReference type="InterPro" id="IPR017452">
    <property type="entry name" value="GPCR_Rhodpsn_7TM"/>
</dbReference>
<evidence type="ECO:0000313" key="16">
    <source>
        <dbReference type="EMBL" id="MBN3317154.1"/>
    </source>
</evidence>
<keyword evidence="7 11" id="KW-0675">Receptor</keyword>
<dbReference type="AlphaFoldDB" id="A0A8J7NSJ4"/>
<gene>
    <name evidence="16" type="primary">S1pr4</name>
    <name evidence="16" type="ORF">GTO95_0010593</name>
</gene>
<feature type="compositionally biased region" description="Low complexity" evidence="12">
    <location>
        <begin position="530"/>
        <end position="539"/>
    </location>
</feature>
<organism evidence="16 17">
    <name type="scientific">Atractosteus spatula</name>
    <name type="common">Alligator gar</name>
    <name type="synonym">Lepisosteus spatula</name>
    <dbReference type="NCBI Taxonomy" id="7917"/>
    <lineage>
        <taxon>Eukaryota</taxon>
        <taxon>Metazoa</taxon>
        <taxon>Chordata</taxon>
        <taxon>Craniata</taxon>
        <taxon>Vertebrata</taxon>
        <taxon>Euteleostomi</taxon>
        <taxon>Actinopterygii</taxon>
        <taxon>Neopterygii</taxon>
        <taxon>Holostei</taxon>
        <taxon>Semionotiformes</taxon>
        <taxon>Lepisosteidae</taxon>
        <taxon>Atractosteus</taxon>
    </lineage>
</organism>
<dbReference type="InterPro" id="IPR007110">
    <property type="entry name" value="Ig-like_dom"/>
</dbReference>
<keyword evidence="6 13" id="KW-0472">Membrane</keyword>
<dbReference type="SUPFAM" id="SSF81321">
    <property type="entry name" value="Family A G protein-coupled receptor-like"/>
    <property type="match status" value="1"/>
</dbReference>
<keyword evidence="3 11" id="KW-0812">Transmembrane</keyword>
<evidence type="ECO:0000259" key="15">
    <source>
        <dbReference type="PROSITE" id="PS50835"/>
    </source>
</evidence>
<evidence type="ECO:0000256" key="10">
    <source>
        <dbReference type="PIRSR" id="PIRSR604061-50"/>
    </source>
</evidence>
<feature type="domain" description="Ig-like" evidence="15">
    <location>
        <begin position="4"/>
        <end position="94"/>
    </location>
</feature>
<keyword evidence="4 13" id="KW-1133">Transmembrane helix</keyword>
<keyword evidence="8" id="KW-0325">Glycoprotein</keyword>
<dbReference type="InterPro" id="IPR000276">
    <property type="entry name" value="GPCR_Rhodpsn"/>
</dbReference>
<dbReference type="Proteomes" id="UP000736164">
    <property type="component" value="Unassembled WGS sequence"/>
</dbReference>
<evidence type="ECO:0000256" key="5">
    <source>
        <dbReference type="ARBA" id="ARBA00023040"/>
    </source>
</evidence>
<evidence type="ECO:0000256" key="8">
    <source>
        <dbReference type="ARBA" id="ARBA00023180"/>
    </source>
</evidence>
<feature type="transmembrane region" description="Helical" evidence="13">
    <location>
        <begin position="832"/>
        <end position="856"/>
    </location>
</feature>
<feature type="compositionally biased region" description="Polar residues" evidence="12">
    <location>
        <begin position="465"/>
        <end position="477"/>
    </location>
</feature>
<dbReference type="InterPro" id="IPR013768">
    <property type="entry name" value="ICAM_N"/>
</dbReference>
<comment type="subcellular location">
    <subcellularLocation>
        <location evidence="1">Cell membrane</location>
        <topology evidence="1">Multi-pass membrane protein</topology>
    </subcellularLocation>
</comment>
<feature type="compositionally biased region" description="Polar residues" evidence="12">
    <location>
        <begin position="989"/>
        <end position="998"/>
    </location>
</feature>
<evidence type="ECO:0000256" key="13">
    <source>
        <dbReference type="SAM" id="Phobius"/>
    </source>
</evidence>
<dbReference type="PROSITE" id="PS50262">
    <property type="entry name" value="G_PROTEIN_RECEP_F1_2"/>
    <property type="match status" value="1"/>
</dbReference>
<name>A0A8J7NSJ4_ATRSP</name>
<dbReference type="Pfam" id="PF00001">
    <property type="entry name" value="7tm_1"/>
    <property type="match status" value="1"/>
</dbReference>
<sequence length="1017" mass="112187">LSPPAAPALPGEVVIKPENPAVQVGQPVFVTCTTTCPAGKPTWRKGIDASRFLVRSAAQESTMEIGFAELEDEGDYICLSRCGEETKRKKTRVHVFAFPDPVVRTVPESPISGGLFDVFCSWRGVYPPEKSSLRLFHGGKAFGSEPEESEQEDSRLSNYELRVTNQTGAGSTEYRCEADLTVNGHVLLKNTTLPIQFKDVPQITSVSPDSIAGELGRSASFSCRAQPEPSLLISWEKEGTEGWQLPQRWRQTRSPGRLQVDIQQLRVEDSGNYSCVLRNEAGQVRRGLSIDVLCWSIALAREDVMEVVLHLLKGKMMPSAGRFLIFGLFMGKGRARKSRGKKNEQLNLFHRKFSPASWTHWPDTPVDRDHTQDWPGVVVIRACSLVSLLDPKIVQASSKPKTQAGQPPPSVADPNMNSPRNAESSPSSLSVRVGEPLTLSCRWDAHPPAIITWTKDSAVPPPSWTARTQQGRSTLSTLAARPDDSGTYLCSMENTLGTLSRPISLTVQDAPERTSAVPQTTARDDQAEHSTVVSLNSSTTVKDSVTSNDVYYPDLSTAPEPSEPKGTTTSFPWNNVDITLSQSTQKVTSEVEATYSAFVKPDVYKDPESSTVPTLVTKEDSNITVSVSSAVGSVAGLLSLAFLDTYSWTNGNVILQHYNYTGRLARRRSEDGGISGVKIGFTFISTCIILENLVVLLAILFHIRFRSWVYICIVNITLSDLLAGVAYVVNLCLSGNMTFQLTPSLWLFREGVLFVALAASIFSLLLTAVERYATMMKPLTYKTKRKTYRIYAFVVLCWVAAFVIGFLPLLGWNCLCQLDNCSTLLPLSSKSYILFSVVMFSLILIGICFLYISIYWRVKTSTEKTSTRSRLKSMRLLKTVILIMGAFIVCWSPLFILLLMDFFCESHQCDALYSMDWPIAMAVLNSAINPIIYSFGSTEVRRAIVSLLCCCCFRTGLLDPSSILSKDTGNSSESSHRHNSFRNSFRNRIGSTSPTPSNKPKKIRLSSTTSCLSVSSA</sequence>
<feature type="region of interest" description="Disordered" evidence="12">
    <location>
        <begin position="510"/>
        <end position="539"/>
    </location>
</feature>
<evidence type="ECO:0000256" key="9">
    <source>
        <dbReference type="ARBA" id="ARBA00023224"/>
    </source>
</evidence>
<keyword evidence="9 11" id="KW-0807">Transducer</keyword>
<evidence type="ECO:0000256" key="11">
    <source>
        <dbReference type="RuleBase" id="RU000688"/>
    </source>
</evidence>
<protein>
    <submittedName>
        <fullName evidence="16">S1PR4 protein</fullName>
    </submittedName>
</protein>
<feature type="transmembrane region" description="Helical" evidence="13">
    <location>
        <begin position="679"/>
        <end position="701"/>
    </location>
</feature>
<keyword evidence="5 11" id="KW-0297">G-protein coupled receptor</keyword>
<feature type="region of interest" description="Disordered" evidence="12">
    <location>
        <begin position="396"/>
        <end position="431"/>
    </location>
</feature>
<feature type="domain" description="G-protein coupled receptors family 1 profile" evidence="14">
    <location>
        <begin position="691"/>
        <end position="933"/>
    </location>
</feature>
<feature type="transmembrane region" description="Helical" evidence="13">
    <location>
        <begin position="790"/>
        <end position="812"/>
    </location>
</feature>